<reference evidence="1 2" key="1">
    <citation type="journal article" date="2022" name="Genome Biol. Evol.">
        <title>The Spruce Budworm Genome: Reconstructing the Evolutionary History of Antifreeze Proteins.</title>
        <authorList>
            <person name="Beliveau C."/>
            <person name="Gagne P."/>
            <person name="Picq S."/>
            <person name="Vernygora O."/>
            <person name="Keeling C.I."/>
            <person name="Pinkney K."/>
            <person name="Doucet D."/>
            <person name="Wen F."/>
            <person name="Johnston J.S."/>
            <person name="Maaroufi H."/>
            <person name="Boyle B."/>
            <person name="Laroche J."/>
            <person name="Dewar K."/>
            <person name="Juretic N."/>
            <person name="Blackburn G."/>
            <person name="Nisole A."/>
            <person name="Brunet B."/>
            <person name="Brandao M."/>
            <person name="Lumley L."/>
            <person name="Duan J."/>
            <person name="Quan G."/>
            <person name="Lucarotti C.J."/>
            <person name="Roe A.D."/>
            <person name="Sperling F.A.H."/>
            <person name="Levesque R.C."/>
            <person name="Cusson M."/>
        </authorList>
    </citation>
    <scope>NUCLEOTIDE SEQUENCE [LARGE SCALE GENOMIC DNA]</scope>
    <source>
        <strain evidence="1">Glfc:IPQL:Cfum</strain>
    </source>
</reference>
<gene>
    <name evidence="1" type="ORF">MSG28_012933</name>
</gene>
<keyword evidence="2" id="KW-1185">Reference proteome</keyword>
<comment type="caution">
    <text evidence="1">The sequence shown here is derived from an EMBL/GenBank/DDBJ whole genome shotgun (WGS) entry which is preliminary data.</text>
</comment>
<name>A0ACC0KRD0_CHOFU</name>
<evidence type="ECO:0000313" key="1">
    <source>
        <dbReference type="EMBL" id="KAI8439068.1"/>
    </source>
</evidence>
<organism evidence="1 2">
    <name type="scientific">Choristoneura fumiferana</name>
    <name type="common">Spruce budworm moth</name>
    <name type="synonym">Archips fumiferana</name>
    <dbReference type="NCBI Taxonomy" id="7141"/>
    <lineage>
        <taxon>Eukaryota</taxon>
        <taxon>Metazoa</taxon>
        <taxon>Ecdysozoa</taxon>
        <taxon>Arthropoda</taxon>
        <taxon>Hexapoda</taxon>
        <taxon>Insecta</taxon>
        <taxon>Pterygota</taxon>
        <taxon>Neoptera</taxon>
        <taxon>Endopterygota</taxon>
        <taxon>Lepidoptera</taxon>
        <taxon>Glossata</taxon>
        <taxon>Ditrysia</taxon>
        <taxon>Tortricoidea</taxon>
        <taxon>Tortricidae</taxon>
        <taxon>Tortricinae</taxon>
        <taxon>Choristoneura</taxon>
    </lineage>
</organism>
<evidence type="ECO:0000313" key="2">
    <source>
        <dbReference type="Proteomes" id="UP001064048"/>
    </source>
</evidence>
<dbReference type="Proteomes" id="UP001064048">
    <property type="component" value="Chromosome 23"/>
</dbReference>
<dbReference type="EMBL" id="CM046123">
    <property type="protein sequence ID" value="KAI8439068.1"/>
    <property type="molecule type" value="Genomic_DNA"/>
</dbReference>
<protein>
    <submittedName>
        <fullName evidence="1">Uncharacterized protein</fullName>
    </submittedName>
</protein>
<sequence>MKSIRLSSIEVTFPKHPVLRKIWRDFCPRPRSWQPKRTSNICSDHFEPSCFQAGHRRRLNDNAVPTLFACECKKNCTSTHGAPSSSIDDAESSAASPPLSEHAQSASDDSESQIPDLPVTVKIEVDEEDISEHEDDIMEKLENKKRMQEEDPIAVDAKKVRVELVPVADTELEPPQYQVIVQPQQSQGQSQSQYVGVLQPPLQQKIAPKATQPQAQQQPDASEPIVIPEFFMNVVVRNQNEILSILKRQVLLQDPDPELLTFLRFLGSKLLRLPKNKRDELQDRITEMLYKE</sequence>
<proteinExistence type="predicted"/>
<accession>A0ACC0KRD0</accession>